<dbReference type="PANTHER" id="PTHR12217">
    <property type="entry name" value="EUKARYOTIC TRANSLATION INITIATION FACTOR 2D"/>
    <property type="match status" value="1"/>
</dbReference>
<gene>
    <name evidence="4" type="primary">LOC107269872</name>
</gene>
<dbReference type="NCBIfam" id="TIGR00451">
    <property type="entry name" value="unchar_dom_2"/>
    <property type="match status" value="1"/>
</dbReference>
<dbReference type="Pfam" id="PF25304">
    <property type="entry name" value="WHD_eIF2D"/>
    <property type="match status" value="1"/>
</dbReference>
<dbReference type="AlphaFoldDB" id="A0AAJ7FMX5"/>
<dbReference type="PROSITE" id="PS50296">
    <property type="entry name" value="SUI1"/>
    <property type="match status" value="1"/>
</dbReference>
<dbReference type="PANTHER" id="PTHR12217:SF4">
    <property type="entry name" value="EUKARYOTIC TRANSLATION INITIATION FACTOR 2D"/>
    <property type="match status" value="1"/>
</dbReference>
<dbReference type="Pfam" id="PF26291">
    <property type="entry name" value="SWIB_eIF2D"/>
    <property type="match status" value="1"/>
</dbReference>
<dbReference type="InterPro" id="IPR004521">
    <property type="entry name" value="Uncharacterised_CHP00451"/>
</dbReference>
<dbReference type="InterPro" id="IPR039759">
    <property type="entry name" value="eIF2D_SUI1"/>
</dbReference>
<dbReference type="SUPFAM" id="SSF47592">
    <property type="entry name" value="SWIB/MDM2 domain"/>
    <property type="match status" value="1"/>
</dbReference>
<dbReference type="Gene3D" id="3.10.400.20">
    <property type="match status" value="1"/>
</dbReference>
<proteinExistence type="predicted"/>
<dbReference type="InterPro" id="IPR048248">
    <property type="entry name" value="PUA_eIF2d-like"/>
</dbReference>
<dbReference type="InterPro" id="IPR041366">
    <property type="entry name" value="Pre-PUA"/>
</dbReference>
<evidence type="ECO:0000313" key="3">
    <source>
        <dbReference type="Proteomes" id="UP000694920"/>
    </source>
</evidence>
<evidence type="ECO:0000256" key="1">
    <source>
        <dbReference type="ARBA" id="ARBA00022490"/>
    </source>
</evidence>
<dbReference type="InterPro" id="IPR036877">
    <property type="entry name" value="SUI1_dom_sf"/>
</dbReference>
<evidence type="ECO:0000313" key="4">
    <source>
        <dbReference type="RefSeq" id="XP_015599715.1"/>
    </source>
</evidence>
<dbReference type="GeneID" id="107269872"/>
<dbReference type="CDD" id="cd11610">
    <property type="entry name" value="eIF2D_N"/>
    <property type="match status" value="1"/>
</dbReference>
<keyword evidence="4" id="KW-0396">Initiation factor</keyword>
<name>A0AAJ7FMX5_CEPCN</name>
<dbReference type="RefSeq" id="XP_015599715.1">
    <property type="nucleotide sequence ID" value="XM_015744229.2"/>
</dbReference>
<dbReference type="InterPro" id="IPR058886">
    <property type="entry name" value="SWIB_eIF2D"/>
</dbReference>
<keyword evidence="3" id="KW-1185">Reference proteome</keyword>
<dbReference type="GO" id="GO:0003723">
    <property type="term" value="F:RNA binding"/>
    <property type="evidence" value="ECO:0007669"/>
    <property type="project" value="InterPro"/>
</dbReference>
<dbReference type="InterPro" id="IPR039757">
    <property type="entry name" value="EIF2D"/>
</dbReference>
<evidence type="ECO:0000259" key="2">
    <source>
        <dbReference type="PROSITE" id="PS50296"/>
    </source>
</evidence>
<dbReference type="PROSITE" id="PS50890">
    <property type="entry name" value="PUA"/>
    <property type="match status" value="1"/>
</dbReference>
<dbReference type="InterPro" id="IPR057429">
    <property type="entry name" value="WH_eIF2D"/>
</dbReference>
<dbReference type="InterPro" id="IPR036885">
    <property type="entry name" value="SWIB_MDM2_dom_sf"/>
</dbReference>
<dbReference type="Pfam" id="PF26292">
    <property type="entry name" value="PUA_elF2D"/>
    <property type="match status" value="1"/>
</dbReference>
<dbReference type="Pfam" id="PF17832">
    <property type="entry name" value="Pre-PUA"/>
    <property type="match status" value="1"/>
</dbReference>
<sequence>MFIKPFKVKSNTQLKSSERKKLCEEILKAFPSLTEEQVQTLLPKKEAISTLKIVTHSGQLSRLYCVAKVPMFFELDIIESQLFPTIFTLWHHPSLLYAFTTRQAVVPKLTSGADLMLPGLVLEGPATLYSFGKLEKKAPVYVNTEENKAAVAVGVTAHNSEDLYMCAGRGKCVEILHVIGDMLCQLGKPPIRPNLGPPITKEKKEPSAESKLPDVVSETEGTVQEHKSLSDTVGALDVNDYLLESKAVYDTEAGSIDPAEDATQNLQAEESAPALDPVQEMDALLEYCFLKACKTTIKKGDLPMLSSNFFKNHLMAVCPQGQSIDVKKSSFKKLSVFLASMKAKGVIDTSVLKGVESLIFIKADHPLIKQLVVTEETPRPEPAVSNAPIVSECYRVTADVLPVLSKFGHEKGDVLTRAEVRKFFTEYVKKENLQDGKILNLNPQLAGILRTKEHQITLTMEDGINKFIGRMTHTHAITVGGTKLLHSGRLEPIDITVATRSGNKKVTLINNLETFGIKLEEFSKECQGIGASATITDVPGKKTPSVLVQGNQVLYVYKLLTGKYQINKNYIRGLEYAPKQRK</sequence>
<feature type="domain" description="SUI1" evidence="2">
    <location>
        <begin position="493"/>
        <end position="564"/>
    </location>
</feature>
<dbReference type="Pfam" id="PF01253">
    <property type="entry name" value="SUI1"/>
    <property type="match status" value="1"/>
</dbReference>
<dbReference type="InterPro" id="IPR015947">
    <property type="entry name" value="PUA-like_sf"/>
</dbReference>
<accession>A0AAJ7FMX5</accession>
<dbReference type="Proteomes" id="UP000694920">
    <property type="component" value="Unplaced"/>
</dbReference>
<dbReference type="Gene3D" id="3.30.780.10">
    <property type="entry name" value="SUI1-like domain"/>
    <property type="match status" value="1"/>
</dbReference>
<dbReference type="SUPFAM" id="SSF88697">
    <property type="entry name" value="PUA domain-like"/>
    <property type="match status" value="1"/>
</dbReference>
<dbReference type="SUPFAM" id="SSF55159">
    <property type="entry name" value="eIF1-like"/>
    <property type="match status" value="1"/>
</dbReference>
<dbReference type="GO" id="GO:0001731">
    <property type="term" value="P:formation of translation preinitiation complex"/>
    <property type="evidence" value="ECO:0007669"/>
    <property type="project" value="InterPro"/>
</dbReference>
<dbReference type="CTD" id="1939"/>
<dbReference type="FunFam" id="3.10.400.20:FF:000004">
    <property type="entry name" value="Eukaryotic Initiation Factor"/>
    <property type="match status" value="1"/>
</dbReference>
<dbReference type="CDD" id="cd21156">
    <property type="entry name" value="PUA_eIF2d-like"/>
    <property type="match status" value="1"/>
</dbReference>
<dbReference type="GO" id="GO:0003743">
    <property type="term" value="F:translation initiation factor activity"/>
    <property type="evidence" value="ECO:0007669"/>
    <property type="project" value="UniProtKB-KW"/>
</dbReference>
<keyword evidence="4" id="KW-0648">Protein biosynthesis</keyword>
<dbReference type="InterPro" id="IPR048247">
    <property type="entry name" value="eIF2D_N"/>
</dbReference>
<dbReference type="KEGG" id="ccin:107269872"/>
<keyword evidence="1" id="KW-0963">Cytoplasm</keyword>
<protein>
    <submittedName>
        <fullName evidence="4">Eukaryotic translation initiation factor 2D isoform X1</fullName>
    </submittedName>
</protein>
<dbReference type="CDD" id="cd11608">
    <property type="entry name" value="eIF2D_C"/>
    <property type="match status" value="1"/>
</dbReference>
<reference evidence="4" key="1">
    <citation type="submission" date="2025-08" db="UniProtKB">
        <authorList>
            <consortium name="RefSeq"/>
        </authorList>
    </citation>
    <scope>IDENTIFICATION</scope>
</reference>
<organism evidence="3 4">
    <name type="scientific">Cephus cinctus</name>
    <name type="common">Wheat stem sawfly</name>
    <dbReference type="NCBI Taxonomy" id="211228"/>
    <lineage>
        <taxon>Eukaryota</taxon>
        <taxon>Metazoa</taxon>
        <taxon>Ecdysozoa</taxon>
        <taxon>Arthropoda</taxon>
        <taxon>Hexapoda</taxon>
        <taxon>Insecta</taxon>
        <taxon>Pterygota</taxon>
        <taxon>Neoptera</taxon>
        <taxon>Endopterygota</taxon>
        <taxon>Hymenoptera</taxon>
        <taxon>Cephoidea</taxon>
        <taxon>Cephidae</taxon>
        <taxon>Cephus</taxon>
    </lineage>
</organism>
<dbReference type="InterPro" id="IPR001950">
    <property type="entry name" value="SUI1"/>
</dbReference>